<gene>
    <name evidence="1" type="ORF">AVEN_240088_1</name>
</gene>
<dbReference type="AlphaFoldDB" id="A0A4Y2RM74"/>
<comment type="caution">
    <text evidence="1">The sequence shown here is derived from an EMBL/GenBank/DDBJ whole genome shotgun (WGS) entry which is preliminary data.</text>
</comment>
<dbReference type="Proteomes" id="UP000499080">
    <property type="component" value="Unassembled WGS sequence"/>
</dbReference>
<organism evidence="1 2">
    <name type="scientific">Araneus ventricosus</name>
    <name type="common">Orbweaver spider</name>
    <name type="synonym">Epeira ventricosa</name>
    <dbReference type="NCBI Taxonomy" id="182803"/>
    <lineage>
        <taxon>Eukaryota</taxon>
        <taxon>Metazoa</taxon>
        <taxon>Ecdysozoa</taxon>
        <taxon>Arthropoda</taxon>
        <taxon>Chelicerata</taxon>
        <taxon>Arachnida</taxon>
        <taxon>Araneae</taxon>
        <taxon>Araneomorphae</taxon>
        <taxon>Entelegynae</taxon>
        <taxon>Araneoidea</taxon>
        <taxon>Araneidae</taxon>
        <taxon>Araneus</taxon>
    </lineage>
</organism>
<evidence type="ECO:0000313" key="1">
    <source>
        <dbReference type="EMBL" id="GBN76917.1"/>
    </source>
</evidence>
<name>A0A4Y2RM74_ARAVE</name>
<dbReference type="EMBL" id="BGPR01017677">
    <property type="protein sequence ID" value="GBN76917.1"/>
    <property type="molecule type" value="Genomic_DNA"/>
</dbReference>
<reference evidence="1 2" key="1">
    <citation type="journal article" date="2019" name="Sci. Rep.">
        <title>Orb-weaving spider Araneus ventricosus genome elucidates the spidroin gene catalogue.</title>
        <authorList>
            <person name="Kono N."/>
            <person name="Nakamura H."/>
            <person name="Ohtoshi R."/>
            <person name="Moran D.A.P."/>
            <person name="Shinohara A."/>
            <person name="Yoshida Y."/>
            <person name="Fujiwara M."/>
            <person name="Mori M."/>
            <person name="Tomita M."/>
            <person name="Arakawa K."/>
        </authorList>
    </citation>
    <scope>NUCLEOTIDE SEQUENCE [LARGE SCALE GENOMIC DNA]</scope>
</reference>
<sequence length="100" mass="10875">MALTAGSSPSESHHQDTGDVAHVSYALAVNRSIARPAGSSAEHIVQKRVNSFLTIFCVVVSTFSSCNLNNGRNINETRVRWKTVRRRVFQSSLSDAARGS</sequence>
<keyword evidence="2" id="KW-1185">Reference proteome</keyword>
<protein>
    <submittedName>
        <fullName evidence="1">Uncharacterized protein</fullName>
    </submittedName>
</protein>
<evidence type="ECO:0000313" key="2">
    <source>
        <dbReference type="Proteomes" id="UP000499080"/>
    </source>
</evidence>
<proteinExistence type="predicted"/>
<accession>A0A4Y2RM74</accession>